<dbReference type="InterPro" id="IPR005148">
    <property type="entry name" value="Arg-tRNA-synth_N"/>
</dbReference>
<dbReference type="GO" id="GO:0006420">
    <property type="term" value="P:arginyl-tRNA aminoacylation"/>
    <property type="evidence" value="ECO:0007669"/>
    <property type="project" value="UniProtKB-UniRule"/>
</dbReference>
<dbReference type="Gene3D" id="3.30.1360.70">
    <property type="entry name" value="Arginyl tRNA synthetase N-terminal domain"/>
    <property type="match status" value="1"/>
</dbReference>
<dbReference type="PROSITE" id="PS00178">
    <property type="entry name" value="AA_TRNA_LIGASE_I"/>
    <property type="match status" value="1"/>
</dbReference>
<evidence type="ECO:0000313" key="15">
    <source>
        <dbReference type="Proteomes" id="UP000199256"/>
    </source>
</evidence>
<dbReference type="SUPFAM" id="SSF52374">
    <property type="entry name" value="Nucleotidylyl transferase"/>
    <property type="match status" value="1"/>
</dbReference>
<dbReference type="Proteomes" id="UP000199256">
    <property type="component" value="Unassembled WGS sequence"/>
</dbReference>
<evidence type="ECO:0000313" key="14">
    <source>
        <dbReference type="EMBL" id="SEL52005.1"/>
    </source>
</evidence>
<dbReference type="FunFam" id="3.30.1360.70:FF:000003">
    <property type="entry name" value="Arginine--tRNA ligase"/>
    <property type="match status" value="1"/>
</dbReference>
<dbReference type="InterPro" id="IPR001412">
    <property type="entry name" value="aa-tRNA-synth_I_CS"/>
</dbReference>
<comment type="catalytic activity">
    <reaction evidence="9 10">
        <text>tRNA(Arg) + L-arginine + ATP = L-arginyl-tRNA(Arg) + AMP + diphosphate</text>
        <dbReference type="Rhea" id="RHEA:20301"/>
        <dbReference type="Rhea" id="RHEA-COMP:9658"/>
        <dbReference type="Rhea" id="RHEA-COMP:9673"/>
        <dbReference type="ChEBI" id="CHEBI:30616"/>
        <dbReference type="ChEBI" id="CHEBI:32682"/>
        <dbReference type="ChEBI" id="CHEBI:33019"/>
        <dbReference type="ChEBI" id="CHEBI:78442"/>
        <dbReference type="ChEBI" id="CHEBI:78513"/>
        <dbReference type="ChEBI" id="CHEBI:456215"/>
        <dbReference type="EC" id="6.1.1.19"/>
    </reaction>
</comment>
<dbReference type="InterPro" id="IPR008909">
    <property type="entry name" value="DALR_anticod-bd"/>
</dbReference>
<dbReference type="RefSeq" id="WP_090255303.1">
    <property type="nucleotide sequence ID" value="NZ_FOAA01000019.1"/>
</dbReference>
<comment type="similarity">
    <text evidence="2 10 11">Belongs to the class-I aminoacyl-tRNA synthetase family.</text>
</comment>
<dbReference type="InterPro" id="IPR009080">
    <property type="entry name" value="tRNAsynth_Ia_anticodon-bd"/>
</dbReference>
<evidence type="ECO:0000259" key="13">
    <source>
        <dbReference type="SMART" id="SM01016"/>
    </source>
</evidence>
<dbReference type="SMART" id="SM01016">
    <property type="entry name" value="Arg_tRNA_synt_N"/>
    <property type="match status" value="1"/>
</dbReference>
<dbReference type="Pfam" id="PF00750">
    <property type="entry name" value="tRNA-synt_1d"/>
    <property type="match status" value="2"/>
</dbReference>
<dbReference type="EMBL" id="FOAA01000019">
    <property type="protein sequence ID" value="SEL52005.1"/>
    <property type="molecule type" value="Genomic_DNA"/>
</dbReference>
<evidence type="ECO:0000256" key="1">
    <source>
        <dbReference type="ARBA" id="ARBA00004496"/>
    </source>
</evidence>
<comment type="subunit">
    <text evidence="10">Monomer.</text>
</comment>
<evidence type="ECO:0000256" key="4">
    <source>
        <dbReference type="ARBA" id="ARBA00022598"/>
    </source>
</evidence>
<evidence type="ECO:0000256" key="11">
    <source>
        <dbReference type="RuleBase" id="RU363038"/>
    </source>
</evidence>
<evidence type="ECO:0000256" key="3">
    <source>
        <dbReference type="ARBA" id="ARBA00022490"/>
    </source>
</evidence>
<evidence type="ECO:0000256" key="10">
    <source>
        <dbReference type="HAMAP-Rule" id="MF_00123"/>
    </source>
</evidence>
<proteinExistence type="inferred from homology"/>
<dbReference type="EC" id="6.1.1.19" evidence="10"/>
<keyword evidence="5 10" id="KW-0547">Nucleotide-binding</keyword>
<evidence type="ECO:0000256" key="7">
    <source>
        <dbReference type="ARBA" id="ARBA00022917"/>
    </source>
</evidence>
<dbReference type="HAMAP" id="MF_00123">
    <property type="entry name" value="Arg_tRNA_synth"/>
    <property type="match status" value="1"/>
</dbReference>
<keyword evidence="3 10" id="KW-0963">Cytoplasm</keyword>
<dbReference type="InterPro" id="IPR014729">
    <property type="entry name" value="Rossmann-like_a/b/a_fold"/>
</dbReference>
<dbReference type="InterPro" id="IPR001278">
    <property type="entry name" value="Arg-tRNA-ligase"/>
</dbReference>
<dbReference type="GO" id="GO:0005737">
    <property type="term" value="C:cytoplasm"/>
    <property type="evidence" value="ECO:0007669"/>
    <property type="project" value="UniProtKB-SubCell"/>
</dbReference>
<gene>
    <name evidence="10" type="primary">argS</name>
    <name evidence="14" type="ORF">SAMN05444515_11940</name>
</gene>
<dbReference type="SUPFAM" id="SSF47323">
    <property type="entry name" value="Anticodon-binding domain of a subclass of class I aminoacyl-tRNA synthetases"/>
    <property type="match status" value="1"/>
</dbReference>
<feature type="domain" description="DALR anticodon binding" evidence="12">
    <location>
        <begin position="465"/>
        <end position="586"/>
    </location>
</feature>
<dbReference type="CDD" id="cd00671">
    <property type="entry name" value="ArgRS_core"/>
    <property type="match status" value="1"/>
</dbReference>
<dbReference type="GO" id="GO:0005524">
    <property type="term" value="F:ATP binding"/>
    <property type="evidence" value="ECO:0007669"/>
    <property type="project" value="UniProtKB-UniRule"/>
</dbReference>
<evidence type="ECO:0000256" key="6">
    <source>
        <dbReference type="ARBA" id="ARBA00022840"/>
    </source>
</evidence>
<sequence>MKPQLQALLEQSLQALKQSGALNEGHHVEVQLTRTRDKAHGDFATNLAMQLAKPMGSRPRDVAQTLIDHLPESPLVEKVEIAGPGFINLFISQAARLAVITQVLESGEDYGRSHLGEGKRVQVEFVSANPTGPLHVGHGRGAAYGAAVADLLETVGFDVHREYYVNDAGRQMDILASSVWLRYLERCGVDFHFPANGYKGDYVRDIADTLFQEHGKDYAISAEALMSGLPADEPDGGDKEIFIDAIIRRAQEALGENRYRYVFELGLNSILDDIRDDLGEFGVHYDTWYSERSLTEKGSVNRALDTLRNHGQVYEKDGALWFRSTEYGDEKDRVVQRDNGQTTYFASDIAYHMEKFERGYDRVIDVWGADHHGYVPRVKAALQALGQDDARLDVLLVQFAILYRSGERVQMSTRSGSFVTLRELRDEVGKDAARFFYVMRRCEQHLDFDLDLAKSESADNPVYYIQYAHARVCSVLRQMQAKGLSHDLANGQSHLARLTEDHEAALLGSLAHYPELVESAALAEEPHQVANYLRDLANDFHTYYNAHQFLVDDADLRDARLNLILAVRHVLANGLKLLGVSAPEEM</sequence>
<dbReference type="STRING" id="1396821.SAMN05444515_11940"/>
<dbReference type="SMART" id="SM00836">
    <property type="entry name" value="DALR_1"/>
    <property type="match status" value="1"/>
</dbReference>
<evidence type="ECO:0000256" key="9">
    <source>
        <dbReference type="ARBA" id="ARBA00049339"/>
    </source>
</evidence>
<comment type="subcellular location">
    <subcellularLocation>
        <location evidence="1 10">Cytoplasm</location>
    </subcellularLocation>
</comment>
<feature type="domain" description="Arginyl tRNA synthetase N-terminal" evidence="13">
    <location>
        <begin position="3"/>
        <end position="91"/>
    </location>
</feature>
<dbReference type="Gene3D" id="3.40.50.620">
    <property type="entry name" value="HUPs"/>
    <property type="match status" value="1"/>
</dbReference>
<dbReference type="GO" id="GO:0004814">
    <property type="term" value="F:arginine-tRNA ligase activity"/>
    <property type="evidence" value="ECO:0007669"/>
    <property type="project" value="UniProtKB-UniRule"/>
</dbReference>
<dbReference type="InterPro" id="IPR036695">
    <property type="entry name" value="Arg-tRNA-synth_N_sf"/>
</dbReference>
<feature type="short sequence motif" description="'HIGH' region" evidence="10">
    <location>
        <begin position="128"/>
        <end position="138"/>
    </location>
</feature>
<keyword evidence="15" id="KW-1185">Reference proteome</keyword>
<evidence type="ECO:0000256" key="2">
    <source>
        <dbReference type="ARBA" id="ARBA00005594"/>
    </source>
</evidence>
<dbReference type="FunFam" id="1.10.730.10:FF:000008">
    <property type="entry name" value="Arginine--tRNA ligase"/>
    <property type="match status" value="1"/>
</dbReference>
<dbReference type="NCBIfam" id="TIGR00456">
    <property type="entry name" value="argS"/>
    <property type="match status" value="1"/>
</dbReference>
<dbReference type="OrthoDB" id="9803211at2"/>
<evidence type="ECO:0000256" key="5">
    <source>
        <dbReference type="ARBA" id="ARBA00022741"/>
    </source>
</evidence>
<protein>
    <recommendedName>
        <fullName evidence="10">Arginine--tRNA ligase</fullName>
        <ecNumber evidence="10">6.1.1.19</ecNumber>
    </recommendedName>
    <alternativeName>
        <fullName evidence="10">Arginyl-tRNA synthetase</fullName>
        <shortName evidence="10">ArgRS</shortName>
    </alternativeName>
</protein>
<organism evidence="14 15">
    <name type="scientific">Ectothiorhodospira marina</name>
    <dbReference type="NCBI Taxonomy" id="1396821"/>
    <lineage>
        <taxon>Bacteria</taxon>
        <taxon>Pseudomonadati</taxon>
        <taxon>Pseudomonadota</taxon>
        <taxon>Gammaproteobacteria</taxon>
        <taxon>Chromatiales</taxon>
        <taxon>Ectothiorhodospiraceae</taxon>
        <taxon>Ectothiorhodospira</taxon>
    </lineage>
</organism>
<name>A0A1H7QWK4_9GAMM</name>
<keyword evidence="7 10" id="KW-0648">Protein biosynthesis</keyword>
<dbReference type="AlphaFoldDB" id="A0A1H7QWK4"/>
<dbReference type="SUPFAM" id="SSF55190">
    <property type="entry name" value="Arginyl-tRNA synthetase (ArgRS), N-terminal 'additional' domain"/>
    <property type="match status" value="1"/>
</dbReference>
<keyword evidence="8 10" id="KW-0030">Aminoacyl-tRNA synthetase</keyword>
<dbReference type="PRINTS" id="PR01038">
    <property type="entry name" value="TRNASYNTHARG"/>
</dbReference>
<accession>A0A1H7QWK4</accession>
<evidence type="ECO:0000256" key="8">
    <source>
        <dbReference type="ARBA" id="ARBA00023146"/>
    </source>
</evidence>
<evidence type="ECO:0000259" key="12">
    <source>
        <dbReference type="SMART" id="SM00836"/>
    </source>
</evidence>
<keyword evidence="6 10" id="KW-0067">ATP-binding</keyword>
<dbReference type="PANTHER" id="PTHR11956">
    <property type="entry name" value="ARGINYL-TRNA SYNTHETASE"/>
    <property type="match status" value="1"/>
</dbReference>
<keyword evidence="4 10" id="KW-0436">Ligase</keyword>
<dbReference type="Gene3D" id="1.10.730.10">
    <property type="entry name" value="Isoleucyl-tRNA Synthetase, Domain 1"/>
    <property type="match status" value="1"/>
</dbReference>
<dbReference type="PANTHER" id="PTHR11956:SF5">
    <property type="entry name" value="ARGININE--TRNA LIGASE, CYTOPLASMIC"/>
    <property type="match status" value="1"/>
</dbReference>
<dbReference type="InterPro" id="IPR035684">
    <property type="entry name" value="ArgRS_core"/>
</dbReference>
<dbReference type="Pfam" id="PF03485">
    <property type="entry name" value="Arg_tRNA_synt_N"/>
    <property type="match status" value="1"/>
</dbReference>
<dbReference type="Pfam" id="PF05746">
    <property type="entry name" value="DALR_1"/>
    <property type="match status" value="1"/>
</dbReference>
<reference evidence="15" key="1">
    <citation type="submission" date="2016-10" db="EMBL/GenBank/DDBJ databases">
        <authorList>
            <person name="Varghese N."/>
            <person name="Submissions S."/>
        </authorList>
    </citation>
    <scope>NUCLEOTIDE SEQUENCE [LARGE SCALE GENOMIC DNA]</scope>
    <source>
        <strain evidence="15">DSM 241</strain>
    </source>
</reference>